<dbReference type="EMBL" id="JACTAM010000004">
    <property type="protein sequence ID" value="KAI2665888.1"/>
    <property type="molecule type" value="Genomic_DNA"/>
</dbReference>
<sequence>MTREVIICCIIEFFGEHAGHLIKEFKTGIEQLEMAVIVTKTATSSDCPKDIGIVVKGAKVVTGLEGVPKACCVSLGLTYALNLHYPRHLNCTFEVLQKLFLELDASKLSKSLRSKLLYWQEKLFCRLELFSCEYMNNTLIKSSHVYSVIVIVTKKKGFYK</sequence>
<dbReference type="Proteomes" id="UP000830375">
    <property type="component" value="Unassembled WGS sequence"/>
</dbReference>
<name>A0ABQ8MST0_LABRO</name>
<reference evidence="1 2" key="1">
    <citation type="submission" date="2022-01" db="EMBL/GenBank/DDBJ databases">
        <title>A high-quality chromosome-level genome assembly of rohu carp, Labeo rohita.</title>
        <authorList>
            <person name="Arick M.A. II"/>
            <person name="Hsu C.-Y."/>
            <person name="Magbanua Z."/>
            <person name="Pechanova O."/>
            <person name="Grover C."/>
            <person name="Miller E."/>
            <person name="Thrash A."/>
            <person name="Ezzel L."/>
            <person name="Alam S."/>
            <person name="Benzie J."/>
            <person name="Hamilton M."/>
            <person name="Karsi A."/>
            <person name="Lawrence M.L."/>
            <person name="Peterson D.G."/>
        </authorList>
    </citation>
    <scope>NUCLEOTIDE SEQUENCE [LARGE SCALE GENOMIC DNA]</scope>
    <source>
        <strain evidence="2">BAU-BD-2019</strain>
        <tissue evidence="1">Blood</tissue>
    </source>
</reference>
<evidence type="ECO:0000313" key="2">
    <source>
        <dbReference type="Proteomes" id="UP000830375"/>
    </source>
</evidence>
<keyword evidence="2" id="KW-1185">Reference proteome</keyword>
<dbReference type="PANTHER" id="PTHR31025:SF31">
    <property type="entry name" value="SI:CH211-166E11.5"/>
    <property type="match status" value="1"/>
</dbReference>
<protein>
    <submittedName>
        <fullName evidence="1">Processive diacylglycerol beta-glycosyltransferase</fullName>
    </submittedName>
</protein>
<evidence type="ECO:0000313" key="1">
    <source>
        <dbReference type="EMBL" id="KAI2665888.1"/>
    </source>
</evidence>
<organism evidence="1 2">
    <name type="scientific">Labeo rohita</name>
    <name type="common">Indian major carp</name>
    <name type="synonym">Cyprinus rohita</name>
    <dbReference type="NCBI Taxonomy" id="84645"/>
    <lineage>
        <taxon>Eukaryota</taxon>
        <taxon>Metazoa</taxon>
        <taxon>Chordata</taxon>
        <taxon>Craniata</taxon>
        <taxon>Vertebrata</taxon>
        <taxon>Euteleostomi</taxon>
        <taxon>Actinopterygii</taxon>
        <taxon>Neopterygii</taxon>
        <taxon>Teleostei</taxon>
        <taxon>Ostariophysi</taxon>
        <taxon>Cypriniformes</taxon>
        <taxon>Cyprinidae</taxon>
        <taxon>Labeoninae</taxon>
        <taxon>Labeonini</taxon>
        <taxon>Labeo</taxon>
    </lineage>
</organism>
<gene>
    <name evidence="1" type="ORF">H4Q32_022999</name>
</gene>
<dbReference type="PANTHER" id="PTHR31025">
    <property type="entry name" value="SI:CH211-196P9.1-RELATED"/>
    <property type="match status" value="1"/>
</dbReference>
<proteinExistence type="predicted"/>
<accession>A0ABQ8MST0</accession>
<comment type="caution">
    <text evidence="1">The sequence shown here is derived from an EMBL/GenBank/DDBJ whole genome shotgun (WGS) entry which is preliminary data.</text>
</comment>